<protein>
    <recommendedName>
        <fullName evidence="1">Endonuclease/exonuclease/phosphatase domain-containing protein</fullName>
    </recommendedName>
</protein>
<evidence type="ECO:0000259" key="1">
    <source>
        <dbReference type="Pfam" id="PF03372"/>
    </source>
</evidence>
<accession>A0AAN7IHR5</accession>
<name>A0AAN7IHR5_QUERU</name>
<dbReference type="InterPro" id="IPR005135">
    <property type="entry name" value="Endo/exonuclease/phosphatase"/>
</dbReference>
<sequence>MRLLCWNCQGLGNPWTGRSLRKLVREQAPNVCFLMETRLDKEGFDNLFGDLKFQNKIIVKQPHAGGGLALLWKKEVVMDLINYSPNHILMKVTEEDGFVWFFTGFYGWPEAQLKEKSWQLMEHLRSFVNGAWLCAGDFNAILNSAEKLSLRPPNSAEIDAFRNVLDSCALEDLGYRGYTYTWSNKRPGDANTKLRLDRAVATMEWRAKFPITTVSHLRPHASDHLPILVHVKSAHRSQQKFKKGFKFEEAWLLWEDCGEVVKDAWDMVGGGSRV</sequence>
<dbReference type="AlphaFoldDB" id="A0AAN7IHR5"/>
<dbReference type="SUPFAM" id="SSF56219">
    <property type="entry name" value="DNase I-like"/>
    <property type="match status" value="1"/>
</dbReference>
<reference evidence="2 3" key="1">
    <citation type="journal article" date="2023" name="G3 (Bethesda)">
        <title>A haplotype-resolved chromosome-scale genome for Quercus rubra L. provides insights into the genetics of adaptive traits for red oak species.</title>
        <authorList>
            <person name="Kapoor B."/>
            <person name="Jenkins J."/>
            <person name="Schmutz J."/>
            <person name="Zhebentyayeva T."/>
            <person name="Kuelheim C."/>
            <person name="Coggeshall M."/>
            <person name="Heim C."/>
            <person name="Lasky J.R."/>
            <person name="Leites L."/>
            <person name="Islam-Faridi N."/>
            <person name="Romero-Severson J."/>
            <person name="DeLeo V.L."/>
            <person name="Lucas S.M."/>
            <person name="Lazic D."/>
            <person name="Gailing O."/>
            <person name="Carlson J."/>
            <person name="Staton M."/>
        </authorList>
    </citation>
    <scope>NUCLEOTIDE SEQUENCE [LARGE SCALE GENOMIC DNA]</scope>
    <source>
        <strain evidence="2">Pseudo-F2</strain>
    </source>
</reference>
<keyword evidence="3" id="KW-1185">Reference proteome</keyword>
<dbReference type="Pfam" id="PF03372">
    <property type="entry name" value="Exo_endo_phos"/>
    <property type="match status" value="1"/>
</dbReference>
<evidence type="ECO:0000313" key="2">
    <source>
        <dbReference type="EMBL" id="KAK4572627.1"/>
    </source>
</evidence>
<dbReference type="EMBL" id="JAXUIC010000009">
    <property type="protein sequence ID" value="KAK4572627.1"/>
    <property type="molecule type" value="Genomic_DNA"/>
</dbReference>
<dbReference type="Proteomes" id="UP001324115">
    <property type="component" value="Unassembled WGS sequence"/>
</dbReference>
<gene>
    <name evidence="2" type="ORF">RGQ29_030873</name>
</gene>
<dbReference type="GO" id="GO:0003824">
    <property type="term" value="F:catalytic activity"/>
    <property type="evidence" value="ECO:0007669"/>
    <property type="project" value="InterPro"/>
</dbReference>
<dbReference type="PANTHER" id="PTHR33710:SF77">
    <property type="entry name" value="DNASE I-LIKE SUPERFAMILY PROTEIN"/>
    <property type="match status" value="1"/>
</dbReference>
<dbReference type="InterPro" id="IPR036691">
    <property type="entry name" value="Endo/exonu/phosph_ase_sf"/>
</dbReference>
<comment type="caution">
    <text evidence="2">The sequence shown here is derived from an EMBL/GenBank/DDBJ whole genome shotgun (WGS) entry which is preliminary data.</text>
</comment>
<feature type="domain" description="Endonuclease/exonuclease/phosphatase" evidence="1">
    <location>
        <begin position="5"/>
        <end position="224"/>
    </location>
</feature>
<evidence type="ECO:0000313" key="3">
    <source>
        <dbReference type="Proteomes" id="UP001324115"/>
    </source>
</evidence>
<dbReference type="PANTHER" id="PTHR33710">
    <property type="entry name" value="BNAC02G09200D PROTEIN"/>
    <property type="match status" value="1"/>
</dbReference>
<dbReference type="Gene3D" id="3.60.10.10">
    <property type="entry name" value="Endonuclease/exonuclease/phosphatase"/>
    <property type="match status" value="1"/>
</dbReference>
<organism evidence="2 3">
    <name type="scientific">Quercus rubra</name>
    <name type="common">Northern red oak</name>
    <name type="synonym">Quercus borealis</name>
    <dbReference type="NCBI Taxonomy" id="3512"/>
    <lineage>
        <taxon>Eukaryota</taxon>
        <taxon>Viridiplantae</taxon>
        <taxon>Streptophyta</taxon>
        <taxon>Embryophyta</taxon>
        <taxon>Tracheophyta</taxon>
        <taxon>Spermatophyta</taxon>
        <taxon>Magnoliopsida</taxon>
        <taxon>eudicotyledons</taxon>
        <taxon>Gunneridae</taxon>
        <taxon>Pentapetalae</taxon>
        <taxon>rosids</taxon>
        <taxon>fabids</taxon>
        <taxon>Fagales</taxon>
        <taxon>Fagaceae</taxon>
        <taxon>Quercus</taxon>
    </lineage>
</organism>
<proteinExistence type="predicted"/>